<gene>
    <name evidence="8" type="ORF">T310_1551</name>
</gene>
<dbReference type="AlphaFoldDB" id="A0A0F4Z242"/>
<dbReference type="GO" id="GO:0009254">
    <property type="term" value="P:peptidoglycan turnover"/>
    <property type="evidence" value="ECO:0007669"/>
    <property type="project" value="TreeGrafter"/>
</dbReference>
<dbReference type="SUPFAM" id="SSF51445">
    <property type="entry name" value="(Trans)glycosidases"/>
    <property type="match status" value="1"/>
</dbReference>
<dbReference type="Proteomes" id="UP000053958">
    <property type="component" value="Unassembled WGS sequence"/>
</dbReference>
<dbReference type="InterPro" id="IPR017853">
    <property type="entry name" value="GH"/>
</dbReference>
<organism evidence="8 9">
    <name type="scientific">Rasamsonia emersonii (strain ATCC 16479 / CBS 393.64 / IMI 116815)</name>
    <dbReference type="NCBI Taxonomy" id="1408163"/>
    <lineage>
        <taxon>Eukaryota</taxon>
        <taxon>Fungi</taxon>
        <taxon>Dikarya</taxon>
        <taxon>Ascomycota</taxon>
        <taxon>Pezizomycotina</taxon>
        <taxon>Eurotiomycetes</taxon>
        <taxon>Eurotiomycetidae</taxon>
        <taxon>Eurotiales</taxon>
        <taxon>Trichocomaceae</taxon>
        <taxon>Rasamsonia</taxon>
    </lineage>
</organism>
<dbReference type="CDD" id="cd04301">
    <property type="entry name" value="NAT_SF"/>
    <property type="match status" value="2"/>
</dbReference>
<dbReference type="RefSeq" id="XP_013331042.1">
    <property type="nucleotide sequence ID" value="XM_013475588.1"/>
</dbReference>
<evidence type="ECO:0000256" key="4">
    <source>
        <dbReference type="ARBA" id="ARBA00023277"/>
    </source>
</evidence>
<name>A0A0F4Z242_RASE3</name>
<comment type="similarity">
    <text evidence="1">Belongs to the glycosyl hydrolase 3 family.</text>
</comment>
<proteinExistence type="inferred from homology"/>
<keyword evidence="9" id="KW-1185">Reference proteome</keyword>
<sequence length="858" mass="93757">MPSSSALRRKVGQLFAVGFHGLTPSSEIKTLIREYGLGAVILFKRNIRDAAQLRALTLALQQEAKDAGHEHPLFIAIDQENGLVTRISPPLAAQQPGPMTLGATGSTDSAYAVGKATGETLDFFGINMNYAPDCDINSEPLNPVIGVRSPGDDPEFVGRFTSAIAKGLRDSHIVPSVKHFPGHGDTAVDSHYGLPVISKSRDELERCELVPFRRAVAEGIESVMTAHIALPGIGDGKLPATLSPDALNILRVDMKYDGMVITDCLEMDGIRATYGTVEGAVMSLKAGSDSIMVCHKYEVQVAAIDRVCQAVESGEISLERIDEALRRVTALKKKVLSWERALHLKAEEDLIKLNEKNAKLAQDIYARSTTVVRNKPGVLPLSATSRIVFLSPGGMIPAGGAVDSGLIEQKCPLPYKPVRFIDVLRAHNESAIELRYHDGGLSADQWQVVDDAEAVILATRNAREAPYQRNLGLELARRKKKHVVIATCNPYDFLDDTEVETYIAIYEPTVEAFTSAINVIFGTASASGELPVGAKVSKKNASVNVRPYDSTNDLEGVVKVWNSALPNYSLPASRLKVLLEAPNGHHLVARAESEIVGFCLAHTSVNQGKIFAHIAVLAVDPARQGQGIGTSLLREARGYFRQHQGLVRASLGSYFPRFWPGLPTDLPDRVLEFFVHRGFRLSPPDVTSADLYQDIRNFQAPQVYLDRAAAKGYAFRAVQPEDYEGCLIGQKRNFFTYTGWVEAYIALNPREHPSSIMAAFDAAGNQVAWTLMLSHESSFLHAYWAWPALCGPKTGLIGCVGVDAAHRQKGIGLALLCHAIEDLKKRGVEGVFVDWTTKVDWYAKVGFQVWKTYRSGEI</sequence>
<dbReference type="Gene3D" id="3.20.20.300">
    <property type="entry name" value="Glycoside hydrolase, family 3, N-terminal domain"/>
    <property type="match status" value="1"/>
</dbReference>
<dbReference type="EMBL" id="LASV01000062">
    <property type="protein sequence ID" value="KKA24430.1"/>
    <property type="molecule type" value="Genomic_DNA"/>
</dbReference>
<dbReference type="Pfam" id="PF00933">
    <property type="entry name" value="Glyco_hydro_3"/>
    <property type="match status" value="1"/>
</dbReference>
<keyword evidence="4" id="KW-0119">Carbohydrate metabolism</keyword>
<feature type="coiled-coil region" evidence="6">
    <location>
        <begin position="321"/>
        <end position="363"/>
    </location>
</feature>
<dbReference type="InterPro" id="IPR036962">
    <property type="entry name" value="Glyco_hydro_3_N_sf"/>
</dbReference>
<evidence type="ECO:0000256" key="1">
    <source>
        <dbReference type="ARBA" id="ARBA00005336"/>
    </source>
</evidence>
<dbReference type="Pfam" id="PF00583">
    <property type="entry name" value="Acetyltransf_1"/>
    <property type="match status" value="2"/>
</dbReference>
<evidence type="ECO:0000256" key="5">
    <source>
        <dbReference type="ARBA" id="ARBA00023295"/>
    </source>
</evidence>
<dbReference type="Gene3D" id="3.40.630.30">
    <property type="match status" value="2"/>
</dbReference>
<dbReference type="Gene3D" id="3.40.50.1700">
    <property type="entry name" value="Glycoside hydrolase family 3 C-terminal domain"/>
    <property type="match status" value="1"/>
</dbReference>
<dbReference type="PANTHER" id="PTHR30480">
    <property type="entry name" value="BETA-HEXOSAMINIDASE-RELATED"/>
    <property type="match status" value="1"/>
</dbReference>
<evidence type="ECO:0000256" key="2">
    <source>
        <dbReference type="ARBA" id="ARBA00022801"/>
    </source>
</evidence>
<dbReference type="PROSITE" id="PS51186">
    <property type="entry name" value="GNAT"/>
    <property type="match status" value="2"/>
</dbReference>
<dbReference type="GO" id="GO:0016747">
    <property type="term" value="F:acyltransferase activity, transferring groups other than amino-acyl groups"/>
    <property type="evidence" value="ECO:0007669"/>
    <property type="project" value="InterPro"/>
</dbReference>
<keyword evidence="3" id="KW-0325">Glycoprotein</keyword>
<keyword evidence="2 8" id="KW-0378">Hydrolase</keyword>
<dbReference type="GO" id="GO:0005975">
    <property type="term" value="P:carbohydrate metabolic process"/>
    <property type="evidence" value="ECO:0007669"/>
    <property type="project" value="InterPro"/>
</dbReference>
<dbReference type="InterPro" id="IPR050226">
    <property type="entry name" value="NagZ_Beta-hexosaminidase"/>
</dbReference>
<protein>
    <submittedName>
        <fullName evidence="8">Beta-N-acetylhexosaminidase</fullName>
        <ecNumber evidence="8">3.2.1.52</ecNumber>
    </submittedName>
</protein>
<evidence type="ECO:0000313" key="9">
    <source>
        <dbReference type="Proteomes" id="UP000053958"/>
    </source>
</evidence>
<dbReference type="OrthoDB" id="47059at2759"/>
<dbReference type="EC" id="3.2.1.52" evidence="8"/>
<dbReference type="InterPro" id="IPR000182">
    <property type="entry name" value="GNAT_dom"/>
</dbReference>
<keyword evidence="6" id="KW-0175">Coiled coil</keyword>
<dbReference type="InterPro" id="IPR001764">
    <property type="entry name" value="Glyco_hydro_3_N"/>
</dbReference>
<dbReference type="InterPro" id="IPR036881">
    <property type="entry name" value="Glyco_hydro_3_C_sf"/>
</dbReference>
<evidence type="ECO:0000259" key="7">
    <source>
        <dbReference type="PROSITE" id="PS51186"/>
    </source>
</evidence>
<dbReference type="SUPFAM" id="SSF55729">
    <property type="entry name" value="Acyl-CoA N-acyltransferases (Nat)"/>
    <property type="match status" value="2"/>
</dbReference>
<evidence type="ECO:0000256" key="6">
    <source>
        <dbReference type="SAM" id="Coils"/>
    </source>
</evidence>
<accession>A0A0F4Z242</accession>
<dbReference type="STRING" id="1408163.A0A0F4Z242"/>
<dbReference type="PANTHER" id="PTHR30480:SF16">
    <property type="entry name" value="GLYCOSIDE HYDROLASE FAMILY 3 DOMAIN PROTEIN"/>
    <property type="match status" value="1"/>
</dbReference>
<feature type="domain" description="N-acetyltransferase" evidence="7">
    <location>
        <begin position="543"/>
        <end position="710"/>
    </location>
</feature>
<evidence type="ECO:0000256" key="3">
    <source>
        <dbReference type="ARBA" id="ARBA00023180"/>
    </source>
</evidence>
<dbReference type="GO" id="GO:0004563">
    <property type="term" value="F:beta-N-acetylhexosaminidase activity"/>
    <property type="evidence" value="ECO:0007669"/>
    <property type="project" value="UniProtKB-EC"/>
</dbReference>
<reference evidence="8 9" key="1">
    <citation type="submission" date="2015-04" db="EMBL/GenBank/DDBJ databases">
        <authorList>
            <person name="Heijne W.H."/>
            <person name="Fedorova N.D."/>
            <person name="Nierman W.C."/>
            <person name="Vollebregt A.W."/>
            <person name="Zhao Z."/>
            <person name="Wu L."/>
            <person name="Kumar M."/>
            <person name="Stam H."/>
            <person name="van den Berg M.A."/>
            <person name="Pel H.J."/>
        </authorList>
    </citation>
    <scope>NUCLEOTIDE SEQUENCE [LARGE SCALE GENOMIC DNA]</scope>
    <source>
        <strain evidence="8 9">CBS 393.64</strain>
    </source>
</reference>
<dbReference type="InterPro" id="IPR016181">
    <property type="entry name" value="Acyl_CoA_acyltransferase"/>
</dbReference>
<keyword evidence="5 8" id="KW-0326">Glycosidase</keyword>
<dbReference type="GeneID" id="25313902"/>
<comment type="caution">
    <text evidence="8">The sequence shown here is derived from an EMBL/GenBank/DDBJ whole genome shotgun (WGS) entry which is preliminary data.</text>
</comment>
<feature type="domain" description="N-acetyltransferase" evidence="7">
    <location>
        <begin position="713"/>
        <end position="858"/>
    </location>
</feature>
<evidence type="ECO:0000313" key="8">
    <source>
        <dbReference type="EMBL" id="KKA24430.1"/>
    </source>
</evidence>